<reference evidence="2" key="3">
    <citation type="submission" date="2021-06" db="EMBL/GenBank/DDBJ databases">
        <title>Chromosome-level genome assembly for S. haematobium.</title>
        <authorList>
            <person name="Stroehlein A.J."/>
        </authorList>
    </citation>
    <scope>NUCLEOTIDE SEQUENCE</scope>
</reference>
<feature type="signal peptide" evidence="1">
    <location>
        <begin position="1"/>
        <end position="22"/>
    </location>
</feature>
<dbReference type="AlphaFoldDB" id="A0A922LEQ7"/>
<protein>
    <submittedName>
        <fullName evidence="2">Uncharacterized protein</fullName>
    </submittedName>
</protein>
<keyword evidence="1" id="KW-0732">Signal</keyword>
<sequence length="102" mass="11244">MRAEIFIIMSVAFITMLHFVDAGAYGPCLTGKCYVFVSYSDQTISGINSTNQNIMFLLSTDTEITETVTTTARTTVDTQTTVDTKTTDVTKETEEVIEILVV</sequence>
<dbReference type="GeneID" id="75577795"/>
<organism evidence="2 3">
    <name type="scientific">Schistosoma haematobium</name>
    <name type="common">Blood fluke</name>
    <dbReference type="NCBI Taxonomy" id="6185"/>
    <lineage>
        <taxon>Eukaryota</taxon>
        <taxon>Metazoa</taxon>
        <taxon>Spiralia</taxon>
        <taxon>Lophotrochozoa</taxon>
        <taxon>Platyhelminthes</taxon>
        <taxon>Trematoda</taxon>
        <taxon>Digenea</taxon>
        <taxon>Strigeidida</taxon>
        <taxon>Schistosomatoidea</taxon>
        <taxon>Schistosomatidae</taxon>
        <taxon>Schistosoma</taxon>
    </lineage>
</organism>
<feature type="chain" id="PRO_5036859031" evidence="1">
    <location>
        <begin position="23"/>
        <end position="102"/>
    </location>
</feature>
<reference evidence="2" key="2">
    <citation type="journal article" date="2019" name="Gigascience">
        <title>High-quality Schistosoma haematobium genome achieved by single-molecule and long-range sequencing.</title>
        <authorList>
            <person name="Stroehlein A.J."/>
            <person name="Korhonen P.K."/>
            <person name="Chong T.M."/>
            <person name="Lim Y.L."/>
            <person name="Chan K.G."/>
            <person name="Webster B."/>
            <person name="Rollinson D."/>
            <person name="Brindley P.J."/>
            <person name="Gasser R.B."/>
            <person name="Young N.D."/>
        </authorList>
    </citation>
    <scope>NUCLEOTIDE SEQUENCE</scope>
</reference>
<comment type="caution">
    <text evidence="2">The sequence shown here is derived from an EMBL/GenBank/DDBJ whole genome shotgun (WGS) entry which is preliminary data.</text>
</comment>
<evidence type="ECO:0000313" key="3">
    <source>
        <dbReference type="Proteomes" id="UP000471633"/>
    </source>
</evidence>
<reference evidence="2" key="4">
    <citation type="journal article" date="2022" name="PLoS Pathog.">
        <title>Chromosome-level genome of Schistosoma haematobium underpins genome-wide explorations of molecular variation.</title>
        <authorList>
            <person name="Stroehlein A.J."/>
            <person name="Korhonen P.K."/>
            <person name="Lee V.V."/>
            <person name="Ralph S.A."/>
            <person name="Mentink-Kane M."/>
            <person name="You H."/>
            <person name="McManus D.P."/>
            <person name="Tchuente L.T."/>
            <person name="Stothard J.R."/>
            <person name="Kaur P."/>
            <person name="Dudchenko O."/>
            <person name="Aiden E.L."/>
            <person name="Yang B."/>
            <person name="Yang H."/>
            <person name="Emery A.M."/>
            <person name="Webster B.L."/>
            <person name="Brindley P.J."/>
            <person name="Rollinson D."/>
            <person name="Chang B.C.H."/>
            <person name="Gasser R.B."/>
            <person name="Young N.D."/>
        </authorList>
    </citation>
    <scope>NUCLEOTIDE SEQUENCE</scope>
</reference>
<proteinExistence type="predicted"/>
<name>A0A922LEQ7_SCHHA</name>
<evidence type="ECO:0000313" key="2">
    <source>
        <dbReference type="EMBL" id="KAH9581035.1"/>
    </source>
</evidence>
<dbReference type="EMBL" id="AMPZ03000006">
    <property type="protein sequence ID" value="KAH9581035.1"/>
    <property type="molecule type" value="Genomic_DNA"/>
</dbReference>
<accession>A0A922LEQ7</accession>
<evidence type="ECO:0000256" key="1">
    <source>
        <dbReference type="SAM" id="SignalP"/>
    </source>
</evidence>
<keyword evidence="3" id="KW-1185">Reference proteome</keyword>
<dbReference type="KEGG" id="shx:MS3_00008289"/>
<dbReference type="CTD" id="75577795"/>
<gene>
    <name evidence="2" type="ORF">MS3_00008289</name>
</gene>
<dbReference type="Proteomes" id="UP000471633">
    <property type="component" value="Unassembled WGS sequence"/>
</dbReference>
<reference evidence="2" key="1">
    <citation type="journal article" date="2012" name="Nat. Genet.">
        <title>Whole-genome sequence of Schistosoma haematobium.</title>
        <authorList>
            <person name="Young N.D."/>
            <person name="Jex A.R."/>
            <person name="Li B."/>
            <person name="Liu S."/>
            <person name="Yang L."/>
            <person name="Xiong Z."/>
            <person name="Li Y."/>
            <person name="Cantacessi C."/>
            <person name="Hall R.S."/>
            <person name="Xu X."/>
            <person name="Chen F."/>
            <person name="Wu X."/>
            <person name="Zerlotini A."/>
            <person name="Oliveira G."/>
            <person name="Hofmann A."/>
            <person name="Zhang G."/>
            <person name="Fang X."/>
            <person name="Kang Y."/>
            <person name="Campbell B.E."/>
            <person name="Loukas A."/>
            <person name="Ranganathan S."/>
            <person name="Rollinson D."/>
            <person name="Rinaldi G."/>
            <person name="Brindley P.J."/>
            <person name="Yang H."/>
            <person name="Wang J."/>
            <person name="Wang J."/>
            <person name="Gasser R.B."/>
        </authorList>
    </citation>
    <scope>NUCLEOTIDE SEQUENCE</scope>
</reference>
<dbReference type="RefSeq" id="XP_051065244.1">
    <property type="nucleotide sequence ID" value="XM_051216651.1"/>
</dbReference>